<accession>A0A8C9W0M6</accession>
<reference evidence="1" key="3">
    <citation type="submission" date="2025-09" db="UniProtKB">
        <authorList>
            <consortium name="Ensembl"/>
        </authorList>
    </citation>
    <scope>IDENTIFICATION</scope>
</reference>
<reference evidence="1" key="2">
    <citation type="submission" date="2025-08" db="UniProtKB">
        <authorList>
            <consortium name="Ensembl"/>
        </authorList>
    </citation>
    <scope>IDENTIFICATION</scope>
</reference>
<evidence type="ECO:0000313" key="1">
    <source>
        <dbReference type="Ensembl" id="ENSSFOP00015068395.1"/>
    </source>
</evidence>
<evidence type="ECO:0000313" key="2">
    <source>
        <dbReference type="Proteomes" id="UP000694397"/>
    </source>
</evidence>
<reference evidence="1 2" key="1">
    <citation type="submission" date="2019-04" db="EMBL/GenBank/DDBJ databases">
        <authorList>
            <consortium name="Wellcome Sanger Institute Data Sharing"/>
        </authorList>
    </citation>
    <scope>NUCLEOTIDE SEQUENCE [LARGE SCALE GENOMIC DNA]</scope>
</reference>
<dbReference type="OrthoDB" id="9898538at2759"/>
<proteinExistence type="predicted"/>
<organism evidence="1 2">
    <name type="scientific">Scleropages formosus</name>
    <name type="common">Asian bonytongue</name>
    <name type="synonym">Osteoglossum formosum</name>
    <dbReference type="NCBI Taxonomy" id="113540"/>
    <lineage>
        <taxon>Eukaryota</taxon>
        <taxon>Metazoa</taxon>
        <taxon>Chordata</taxon>
        <taxon>Craniata</taxon>
        <taxon>Vertebrata</taxon>
        <taxon>Euteleostomi</taxon>
        <taxon>Actinopterygii</taxon>
        <taxon>Neopterygii</taxon>
        <taxon>Teleostei</taxon>
        <taxon>Osteoglossocephala</taxon>
        <taxon>Osteoglossomorpha</taxon>
        <taxon>Osteoglossiformes</taxon>
        <taxon>Osteoglossidae</taxon>
        <taxon>Scleropages</taxon>
    </lineage>
</organism>
<keyword evidence="2" id="KW-1185">Reference proteome</keyword>
<name>A0A8C9W0M6_SCLFO</name>
<sequence>MVSTVKGGTVDTAGVQSSLEDESLQFLTCEERESILFLEQTIDSLEQELEDEDLRSTDPSLKEQDIIDLVQAEPDPARPRGVSFDPISPGTGKLFFFHKCILGF</sequence>
<dbReference type="GeneTree" id="ENSGT01000000219465"/>
<protein>
    <submittedName>
        <fullName evidence="1">Uncharacterized protein</fullName>
    </submittedName>
</protein>
<dbReference type="Pfam" id="PF15385">
    <property type="entry name" value="SARG"/>
    <property type="match status" value="1"/>
</dbReference>
<dbReference type="AlphaFoldDB" id="A0A8C9W0M6"/>
<dbReference type="Ensembl" id="ENSSFOT00015059058.1">
    <property type="protein sequence ID" value="ENSSFOP00015068395.1"/>
    <property type="gene ID" value="ENSSFOG00015030169.1"/>
</dbReference>
<dbReference type="Proteomes" id="UP000694397">
    <property type="component" value="Chromosome 2"/>
</dbReference>